<evidence type="ECO:0000313" key="3">
    <source>
        <dbReference type="Proteomes" id="UP000801864"/>
    </source>
</evidence>
<dbReference type="Proteomes" id="UP000801864">
    <property type="component" value="Unassembled WGS sequence"/>
</dbReference>
<dbReference type="EMBL" id="QLNT01000010">
    <property type="protein sequence ID" value="KAF3071649.1"/>
    <property type="molecule type" value="Genomic_DNA"/>
</dbReference>
<sequence length="196" mass="21367">MPFSLGRDDSTRLHGIGHNHPTSAEWSTPICLVPIPSRPHQVAGTNGRIRIASDWPPGHPVKKKQDIFPPETRPLSAIKRRYGAKGLCFLTSPGKLASGTLRRTMRGFGAKSCPIVESQALAGDPPTSYACARQGVKPPLLFAMLFLASSITHITMDSKWYFPSFAADATDLYPRPKCHPAWVASPPRVVPFLGDD</sequence>
<comment type="caution">
    <text evidence="2">The sequence shown here is derived from an EMBL/GenBank/DDBJ whole genome shotgun (WGS) entry which is preliminary data.</text>
</comment>
<evidence type="ECO:0000256" key="1">
    <source>
        <dbReference type="SAM" id="MobiDB-lite"/>
    </source>
</evidence>
<protein>
    <submittedName>
        <fullName evidence="2">Uncharacterized protein</fullName>
    </submittedName>
</protein>
<keyword evidence="3" id="KW-1185">Reference proteome</keyword>
<reference evidence="2 3" key="1">
    <citation type="submission" date="2018-06" db="EMBL/GenBank/DDBJ databases">
        <title>Genome analysis of cellulolytic fungus Trichoderma lentiforme CFAM-422.</title>
        <authorList>
            <person name="Steindorff A.S."/>
            <person name="Formighieri E.F."/>
            <person name="Midorikawa G.E.O."/>
            <person name="Tamietti M.S."/>
            <person name="Ramos E.Z."/>
            <person name="Silva A.S."/>
            <person name="Bon E.P.S."/>
            <person name="Mendes T.D."/>
            <person name="Damaso M.C.T."/>
            <person name="Favaro L.C.L."/>
        </authorList>
    </citation>
    <scope>NUCLEOTIDE SEQUENCE [LARGE SCALE GENOMIC DNA]</scope>
    <source>
        <strain evidence="2 3">CFAM-422</strain>
    </source>
</reference>
<proteinExistence type="predicted"/>
<feature type="region of interest" description="Disordered" evidence="1">
    <location>
        <begin position="1"/>
        <end position="20"/>
    </location>
</feature>
<evidence type="ECO:0000313" key="2">
    <source>
        <dbReference type="EMBL" id="KAF3071649.1"/>
    </source>
</evidence>
<dbReference type="AlphaFoldDB" id="A0A9P4XFW0"/>
<accession>A0A9P4XFW0</accession>
<name>A0A9P4XFW0_9HYPO</name>
<organism evidence="2 3">
    <name type="scientific">Trichoderma lentiforme</name>
    <dbReference type="NCBI Taxonomy" id="1567552"/>
    <lineage>
        <taxon>Eukaryota</taxon>
        <taxon>Fungi</taxon>
        <taxon>Dikarya</taxon>
        <taxon>Ascomycota</taxon>
        <taxon>Pezizomycotina</taxon>
        <taxon>Sordariomycetes</taxon>
        <taxon>Hypocreomycetidae</taxon>
        <taxon>Hypocreales</taxon>
        <taxon>Hypocreaceae</taxon>
        <taxon>Trichoderma</taxon>
    </lineage>
</organism>
<feature type="compositionally biased region" description="Basic and acidic residues" evidence="1">
    <location>
        <begin position="1"/>
        <end position="12"/>
    </location>
</feature>
<gene>
    <name evidence="2" type="ORF">CFAM422_006418</name>
</gene>